<dbReference type="PROSITE" id="PS00109">
    <property type="entry name" value="PROTEIN_KINASE_TYR"/>
    <property type="match status" value="1"/>
</dbReference>
<dbReference type="GO" id="GO:0004672">
    <property type="term" value="F:protein kinase activity"/>
    <property type="evidence" value="ECO:0007669"/>
    <property type="project" value="InterPro"/>
</dbReference>
<feature type="compositionally biased region" description="Basic and acidic residues" evidence="1">
    <location>
        <begin position="286"/>
        <end position="314"/>
    </location>
</feature>
<protein>
    <recommendedName>
        <fullName evidence="2">Fungal-type protein kinase domain-containing protein</fullName>
    </recommendedName>
</protein>
<dbReference type="InterPro" id="IPR008266">
    <property type="entry name" value="Tyr_kinase_AS"/>
</dbReference>
<feature type="compositionally biased region" description="Basic and acidic residues" evidence="1">
    <location>
        <begin position="223"/>
        <end position="237"/>
    </location>
</feature>
<name>A0A8H8CP28_PSICU</name>
<evidence type="ECO:0000313" key="3">
    <source>
        <dbReference type="EMBL" id="KAG5173522.1"/>
    </source>
</evidence>
<evidence type="ECO:0000259" key="2">
    <source>
        <dbReference type="Pfam" id="PF17667"/>
    </source>
</evidence>
<feature type="compositionally biased region" description="Basic and acidic residues" evidence="1">
    <location>
        <begin position="184"/>
        <end position="193"/>
    </location>
</feature>
<sequence>MSLAPVPDEAYAQIANETRGHYLVGMDPLEFLDNFLPWNENTPTHYQQQVVSETRENNLKSVPPVKGARHPERSMYKHYVDALDDWVNGIDNSQKLRFAHFKKPDVDCASLNVGVSTYWQSDFPSVPSKGSCAFSLQQTHEEFRVDHTYDAFSHVNDEKPNTENPNENATGDQDPSNSASAEDASQKSAKEANKPASSLDVVDKIAGDAETFNEDLGDVSEESAEHAPPKDSHHDHVNNELLKNKYPFMDVIGYWDSSISTSSANSTGNGAGNADKPANSLSVVNKKGDSESSEEGAKHAPSKDSQHELKEDAKQPTVVETADTSKQSASSRALVSEVEKDTQRAIRTRGQIAAYAGVAMSMSFRSHFFSLLILGEFARFIRWDRRGAVVSTRFNYVKRPSLIFGFYLRFGQLSLRQRGFDTNAVRVPSQTLPEDVASAFDNYYERSWHEGAKFSHHKDNLDGRPRRRAKESKFHRVTVNDSTINQTESFFVPAPVYRPSVINPFTRGSRRSLAYLDHPDKTERKMCFMKDSWQEDSARTAPEADIYRRLHEHGVPNIASMRLGDDVADMQTETQEWWGSLNHSGRFKRFGFGYMVCHRLVLNTVARDLSTFTWCKVLLSCLADVVDAAQAAFKAGILHRDISASNIMIVMDKETKEWRGVLIDWDMCLLLEKREKHLQKTGTWGFISARILQARSSEPVTHSLGDDMESIFWVLVYQVLRYTRHRDSPCQLYHKMDRLFNDSVTTENNEVIGGSVKRVTILDCSVGNVDKALGNFQVTDLVDVFTVICEQFQSRYPHGPRKGRMREFLKIQPTAATIPTVQVDWDSPDEKWFSTLLRRAAELMQPLGVTPTALESPSNDSKPPIDPTLWKRAKISRYPPDYFEMPWWKDKTKSTTANENSYSKIVTSSQMNHIDGLSASLRKRPLEVNNDDGRLTDGDAIDRAKRQRQR</sequence>
<dbReference type="AlphaFoldDB" id="A0A8H8CP28"/>
<feature type="region of interest" description="Disordered" evidence="1">
    <location>
        <begin position="154"/>
        <end position="201"/>
    </location>
</feature>
<feature type="compositionally biased region" description="Polar residues" evidence="1">
    <location>
        <begin position="322"/>
        <end position="333"/>
    </location>
</feature>
<dbReference type="Gene3D" id="1.10.510.10">
    <property type="entry name" value="Transferase(Phosphotransferase) domain 1"/>
    <property type="match status" value="1"/>
</dbReference>
<comment type="caution">
    <text evidence="3">The sequence shown here is derived from an EMBL/GenBank/DDBJ whole genome shotgun (WGS) entry which is preliminary data.</text>
</comment>
<reference evidence="3" key="1">
    <citation type="submission" date="2021-02" db="EMBL/GenBank/DDBJ databases">
        <title>Psilocybe cubensis genome.</title>
        <authorList>
            <person name="Mckernan K.J."/>
            <person name="Crawford S."/>
            <person name="Trippe A."/>
            <person name="Kane L.T."/>
            <person name="Mclaughlin S."/>
        </authorList>
    </citation>
    <scope>NUCLEOTIDE SEQUENCE [LARGE SCALE GENOMIC DNA]</scope>
    <source>
        <strain evidence="3">MGC-MH-2018</strain>
    </source>
</reference>
<dbReference type="InterPro" id="IPR011009">
    <property type="entry name" value="Kinase-like_dom_sf"/>
</dbReference>
<evidence type="ECO:0000256" key="1">
    <source>
        <dbReference type="SAM" id="MobiDB-lite"/>
    </source>
</evidence>
<feature type="compositionally biased region" description="Basic and acidic residues" evidence="1">
    <location>
        <begin position="931"/>
        <end position="944"/>
    </location>
</feature>
<dbReference type="InterPro" id="IPR040976">
    <property type="entry name" value="Pkinase_fungal"/>
</dbReference>
<feature type="region of interest" description="Disordered" evidence="1">
    <location>
        <begin position="924"/>
        <end position="950"/>
    </location>
</feature>
<feature type="region of interest" description="Disordered" evidence="1">
    <location>
        <begin position="262"/>
        <end position="340"/>
    </location>
</feature>
<feature type="compositionally biased region" description="Polar residues" evidence="1">
    <location>
        <begin position="162"/>
        <end position="180"/>
    </location>
</feature>
<dbReference type="SUPFAM" id="SSF56112">
    <property type="entry name" value="Protein kinase-like (PK-like)"/>
    <property type="match status" value="2"/>
</dbReference>
<accession>A0A8H8CP28</accession>
<dbReference type="Pfam" id="PF17667">
    <property type="entry name" value="Pkinase_fungal"/>
    <property type="match status" value="1"/>
</dbReference>
<dbReference type="EMBL" id="JAFIQS010000001">
    <property type="protein sequence ID" value="KAG5173522.1"/>
    <property type="molecule type" value="Genomic_DNA"/>
</dbReference>
<organism evidence="3">
    <name type="scientific">Psilocybe cubensis</name>
    <name type="common">Psychedelic mushroom</name>
    <name type="synonym">Stropharia cubensis</name>
    <dbReference type="NCBI Taxonomy" id="181762"/>
    <lineage>
        <taxon>Eukaryota</taxon>
        <taxon>Fungi</taxon>
        <taxon>Dikarya</taxon>
        <taxon>Basidiomycota</taxon>
        <taxon>Agaricomycotina</taxon>
        <taxon>Agaricomycetes</taxon>
        <taxon>Agaricomycetidae</taxon>
        <taxon>Agaricales</taxon>
        <taxon>Agaricineae</taxon>
        <taxon>Strophariaceae</taxon>
        <taxon>Psilocybe</taxon>
    </lineage>
</organism>
<feature type="domain" description="Fungal-type protein kinase" evidence="2">
    <location>
        <begin position="323"/>
        <end position="718"/>
    </location>
</feature>
<dbReference type="PANTHER" id="PTHR38248">
    <property type="entry name" value="FUNK1 6"/>
    <property type="match status" value="1"/>
</dbReference>
<feature type="region of interest" description="Disordered" evidence="1">
    <location>
        <begin position="214"/>
        <end position="237"/>
    </location>
</feature>
<dbReference type="OrthoDB" id="3271139at2759"/>
<feature type="compositionally biased region" description="Low complexity" evidence="1">
    <location>
        <begin position="262"/>
        <end position="274"/>
    </location>
</feature>
<dbReference type="PANTHER" id="PTHR38248:SF2">
    <property type="entry name" value="FUNK1 11"/>
    <property type="match status" value="1"/>
</dbReference>
<proteinExistence type="predicted"/>
<gene>
    <name evidence="3" type="ORF">JR316_000179</name>
</gene>